<feature type="transmembrane region" description="Helical" evidence="1">
    <location>
        <begin position="284"/>
        <end position="302"/>
    </location>
</feature>
<feature type="transmembrane region" description="Helical" evidence="1">
    <location>
        <begin position="139"/>
        <end position="161"/>
    </location>
</feature>
<dbReference type="NCBIfam" id="TIGR02123">
    <property type="entry name" value="TRAP_fused"/>
    <property type="match status" value="1"/>
</dbReference>
<dbReference type="InterPro" id="IPR011853">
    <property type="entry name" value="TRAP_DctM-Dct_fused"/>
</dbReference>
<proteinExistence type="predicted"/>
<gene>
    <name evidence="3" type="ORF">DCMF_18515</name>
</gene>
<keyword evidence="1" id="KW-1133">Transmembrane helix</keyword>
<dbReference type="PANTHER" id="PTHR43849">
    <property type="entry name" value="BLL3936 PROTEIN"/>
    <property type="match status" value="1"/>
</dbReference>
<dbReference type="AlphaFoldDB" id="A0A3G1KVK8"/>
<organism evidence="3 4">
    <name type="scientific">Formimonas warabiya</name>
    <dbReference type="NCBI Taxonomy" id="1761012"/>
    <lineage>
        <taxon>Bacteria</taxon>
        <taxon>Bacillati</taxon>
        <taxon>Bacillota</taxon>
        <taxon>Clostridia</taxon>
        <taxon>Eubacteriales</taxon>
        <taxon>Peptococcaceae</taxon>
        <taxon>Candidatus Formimonas</taxon>
    </lineage>
</organism>
<feature type="transmembrane region" description="Helical" evidence="1">
    <location>
        <begin position="308"/>
        <end position="331"/>
    </location>
</feature>
<name>A0A3G1KVK8_FORW1</name>
<feature type="transmembrane region" description="Helical" evidence="1">
    <location>
        <begin position="596"/>
        <end position="629"/>
    </location>
</feature>
<feature type="transmembrane region" description="Helical" evidence="1">
    <location>
        <begin position="181"/>
        <end position="203"/>
    </location>
</feature>
<keyword evidence="1" id="KW-0812">Transmembrane</keyword>
<keyword evidence="4" id="KW-1185">Reference proteome</keyword>
<feature type="transmembrane region" description="Helical" evidence="1">
    <location>
        <begin position="352"/>
        <end position="371"/>
    </location>
</feature>
<evidence type="ECO:0000313" key="3">
    <source>
        <dbReference type="EMBL" id="ATW26476.1"/>
    </source>
</evidence>
<dbReference type="PANTHER" id="PTHR43849:SF2">
    <property type="entry name" value="BLL3936 PROTEIN"/>
    <property type="match status" value="1"/>
</dbReference>
<sequence length="648" mass="69728">MGAILKNLFVESGEKRKLGQRWKMVSRYFAIVFALYLLYSNLVYYPDLIILRSVFVAGVLALGFIWYTMPGEDPAKPIPVRDIVCAILCLAIGIYVVANGERFITRYAFFDALQPLDYFFGVITILLTLEATRRIVGPLLMWVDVIALLYPFFGKYIPGLFGSPGFDVNQVAEMSFMTTGGIFGSSVGTAATYVFIFCIFGAVMTETGVGEFFFEIATKVAGNFRGGLGKVAVVSSALFGSISGSPISNVLTTGNFTIPAMKKAGYPPHIAAACEAAAASGGTILPPVMGSVAFVMAEIIGWKYRDVMIAGIVPGLLYFLAVFIAVDAVAVKYSLRGMSRDLLPKLSVGMEWLPKAITLFVPMFWLVYRIMVGYTAIRAAAEASLMILVFSLLIGGKKRITFKGLLNVLDKSIKDVIMVGVACAGAGIIIGMTVLTGVGAKITSTLMILSDGSIMLALVLTAIITLILGLGMSITPTYILAASLCAPGLISIGVPLICAHMFIVYFSAMGTMTPPVALTAFTAAGIAGSEPQKTGWIAFRFALCAYIIPFVFAYRPELLLQLTGASIPMTLLFVTIGVITMSFTIAPVFISDNKLYHRIILGIATFLLFVPNYGLNLIGLGVFAIVIILKLFQKKKTDRNTEPMAVNL</sequence>
<dbReference type="EMBL" id="CP017634">
    <property type="protein sequence ID" value="ATW26476.1"/>
    <property type="molecule type" value="Genomic_DNA"/>
</dbReference>
<feature type="transmembrane region" description="Helical" evidence="1">
    <location>
        <begin position="49"/>
        <end position="68"/>
    </location>
</feature>
<keyword evidence="1" id="KW-0472">Membrane</keyword>
<reference evidence="3 4" key="1">
    <citation type="submission" date="2016-10" db="EMBL/GenBank/DDBJ databases">
        <title>Complete Genome Sequence of Peptococcaceae strain DCMF.</title>
        <authorList>
            <person name="Edwards R.J."/>
            <person name="Holland S.I."/>
            <person name="Deshpande N.P."/>
            <person name="Wong Y.K."/>
            <person name="Ertan H."/>
            <person name="Manefield M."/>
            <person name="Russell T.L."/>
            <person name="Lee M.J."/>
        </authorList>
    </citation>
    <scope>NUCLEOTIDE SEQUENCE [LARGE SCALE GENOMIC DNA]</scope>
    <source>
        <strain evidence="3 4">DCMF</strain>
    </source>
</reference>
<evidence type="ECO:0000313" key="4">
    <source>
        <dbReference type="Proteomes" id="UP000323521"/>
    </source>
</evidence>
<feature type="transmembrane region" description="Helical" evidence="1">
    <location>
        <begin position="80"/>
        <end position="98"/>
    </location>
</feature>
<evidence type="ECO:0000256" key="1">
    <source>
        <dbReference type="SAM" id="Phobius"/>
    </source>
</evidence>
<feature type="transmembrane region" description="Helical" evidence="1">
    <location>
        <begin position="377"/>
        <end position="395"/>
    </location>
</feature>
<dbReference type="InterPro" id="IPR010656">
    <property type="entry name" value="DctM"/>
</dbReference>
<feature type="transmembrane region" description="Helical" evidence="1">
    <location>
        <begin position="452"/>
        <end position="471"/>
    </location>
</feature>
<accession>A0A3G1KVK8</accession>
<feature type="transmembrane region" description="Helical" evidence="1">
    <location>
        <begin position="478"/>
        <end position="506"/>
    </location>
</feature>
<protein>
    <recommendedName>
        <fullName evidence="2">TRAP C4-dicarboxylate transport system permease DctM subunit domain-containing protein</fullName>
    </recommendedName>
</protein>
<dbReference type="KEGG" id="fwa:DCMF_18515"/>
<dbReference type="Pfam" id="PF06808">
    <property type="entry name" value="DctM"/>
    <property type="match status" value="1"/>
</dbReference>
<feature type="transmembrane region" description="Helical" evidence="1">
    <location>
        <begin position="104"/>
        <end position="127"/>
    </location>
</feature>
<feature type="domain" description="TRAP C4-dicarboxylate transport system permease DctM subunit" evidence="2">
    <location>
        <begin position="124"/>
        <end position="562"/>
    </location>
</feature>
<feature type="transmembrane region" description="Helical" evidence="1">
    <location>
        <begin position="566"/>
        <end position="590"/>
    </location>
</feature>
<evidence type="ECO:0000259" key="2">
    <source>
        <dbReference type="Pfam" id="PF06808"/>
    </source>
</evidence>
<feature type="transmembrane region" description="Helical" evidence="1">
    <location>
        <begin position="416"/>
        <end position="440"/>
    </location>
</feature>
<dbReference type="Proteomes" id="UP000323521">
    <property type="component" value="Chromosome"/>
</dbReference>
<feature type="transmembrane region" description="Helical" evidence="1">
    <location>
        <begin position="537"/>
        <end position="554"/>
    </location>
</feature>
<feature type="transmembrane region" description="Helical" evidence="1">
    <location>
        <begin position="25"/>
        <end position="43"/>
    </location>
</feature>